<evidence type="ECO:0000313" key="4">
    <source>
        <dbReference type="Proteomes" id="UP000292702"/>
    </source>
</evidence>
<keyword evidence="2" id="KW-0812">Transmembrane</keyword>
<evidence type="ECO:0008006" key="5">
    <source>
        <dbReference type="Google" id="ProtNLM"/>
    </source>
</evidence>
<protein>
    <recommendedName>
        <fullName evidence="5">WW domain-containing protein</fullName>
    </recommendedName>
</protein>
<reference evidence="3 4" key="1">
    <citation type="submission" date="2018-11" db="EMBL/GenBank/DDBJ databases">
        <title>Genome assembly of Steccherinum ochraceum LE-BIN_3174, the white-rot fungus of the Steccherinaceae family (The Residual Polyporoid clade, Polyporales, Basidiomycota).</title>
        <authorList>
            <person name="Fedorova T.V."/>
            <person name="Glazunova O.A."/>
            <person name="Landesman E.O."/>
            <person name="Moiseenko K.V."/>
            <person name="Psurtseva N.V."/>
            <person name="Savinova O.S."/>
            <person name="Shakhova N.V."/>
            <person name="Tyazhelova T.V."/>
            <person name="Vasina D.V."/>
        </authorList>
    </citation>
    <scope>NUCLEOTIDE SEQUENCE [LARGE SCALE GENOMIC DNA]</scope>
    <source>
        <strain evidence="3 4">LE-BIN_3174</strain>
    </source>
</reference>
<feature type="transmembrane region" description="Helical" evidence="2">
    <location>
        <begin position="321"/>
        <end position="339"/>
    </location>
</feature>
<keyword evidence="2" id="KW-1133">Transmembrane helix</keyword>
<accession>A0A4R0RJP5</accession>
<feature type="transmembrane region" description="Helical" evidence="2">
    <location>
        <begin position="345"/>
        <end position="363"/>
    </location>
</feature>
<keyword evidence="2" id="KW-0472">Membrane</keyword>
<name>A0A4R0RJP5_9APHY</name>
<feature type="region of interest" description="Disordered" evidence="1">
    <location>
        <begin position="1"/>
        <end position="25"/>
    </location>
</feature>
<organism evidence="3 4">
    <name type="scientific">Steccherinum ochraceum</name>
    <dbReference type="NCBI Taxonomy" id="92696"/>
    <lineage>
        <taxon>Eukaryota</taxon>
        <taxon>Fungi</taxon>
        <taxon>Dikarya</taxon>
        <taxon>Basidiomycota</taxon>
        <taxon>Agaricomycotina</taxon>
        <taxon>Agaricomycetes</taxon>
        <taxon>Polyporales</taxon>
        <taxon>Steccherinaceae</taxon>
        <taxon>Steccherinum</taxon>
    </lineage>
</organism>
<evidence type="ECO:0000313" key="3">
    <source>
        <dbReference type="EMBL" id="TCD68641.1"/>
    </source>
</evidence>
<dbReference type="EMBL" id="RWJN01000061">
    <property type="protein sequence ID" value="TCD68641.1"/>
    <property type="molecule type" value="Genomic_DNA"/>
</dbReference>
<evidence type="ECO:0000256" key="1">
    <source>
        <dbReference type="SAM" id="MobiDB-lite"/>
    </source>
</evidence>
<sequence length="474" mass="53577">MKTSAGSPTASPPGSQMKDANLSPPDPSQILFLTSGISPTRLLPPCENWTKYTHISGDVYFYHDTLRLITETDVETDEYARYTLTRIHQETWASVKEDGLEDVVPEDAEMVVRLGEHDDDHEVFFLAHRLERFIAFTDNGIEVETGTSRYWTHVEEYPMHLRQPPLHACASFLDAMTFGMNDALLGDRKNKFPFTDAQIGRIVEIYSDLSDTCPTEPAVLPIIVCHIAKSLRRVEAARKWYRIPHPSIEGLCGFELQYTRQLAPKTWSLRLAEILLRILLMRLYTSYWRRLVHVREGVSINLLGFRSMLPEFLAEWSDSNLLATVLVGASVTFLSLSDITRFQKSVFLISTMFSTLSIALGLYQTWHHRAKLHADIIEACKYMNHTRDFDDRTDDPADLLVMASLLCLPVACLSWAIVCFVAAVGAYGLQRAGHVGKVLVPVVVCVTTAAICGTMVFSHRRISKGSFLSLRRYL</sequence>
<keyword evidence="4" id="KW-1185">Reference proteome</keyword>
<feature type="transmembrane region" description="Helical" evidence="2">
    <location>
        <begin position="399"/>
        <end position="426"/>
    </location>
</feature>
<feature type="transmembrane region" description="Helical" evidence="2">
    <location>
        <begin position="438"/>
        <end position="457"/>
    </location>
</feature>
<dbReference type="OrthoDB" id="3166422at2759"/>
<evidence type="ECO:0000256" key="2">
    <source>
        <dbReference type="SAM" id="Phobius"/>
    </source>
</evidence>
<dbReference type="Proteomes" id="UP000292702">
    <property type="component" value="Unassembled WGS sequence"/>
</dbReference>
<gene>
    <name evidence="3" type="ORF">EIP91_010296</name>
</gene>
<dbReference type="AlphaFoldDB" id="A0A4R0RJP5"/>
<proteinExistence type="predicted"/>
<feature type="compositionally biased region" description="Low complexity" evidence="1">
    <location>
        <begin position="1"/>
        <end position="15"/>
    </location>
</feature>
<comment type="caution">
    <text evidence="3">The sequence shown here is derived from an EMBL/GenBank/DDBJ whole genome shotgun (WGS) entry which is preliminary data.</text>
</comment>